<dbReference type="AlphaFoldDB" id="A0A2K9ZHC5"/>
<gene>
    <name evidence="1" type="ORF">CUJ84_pRLN3000569</name>
</gene>
<reference evidence="1 2" key="1">
    <citation type="submission" date="2017-11" db="EMBL/GenBank/DDBJ databases">
        <title>Complete genome of Rhizobium leguminosarum Norway, an ineffective micro-symbiont.</title>
        <authorList>
            <person name="Hoffrichter A."/>
            <person name="Liang J."/>
            <person name="Brachmann A."/>
            <person name="Marin M."/>
        </authorList>
    </citation>
    <scope>NUCLEOTIDE SEQUENCE [LARGE SCALE GENOMIC DNA]</scope>
    <source>
        <strain evidence="1 2">Norway</strain>
        <plasmid evidence="2">Plasmid prln3</plasmid>
    </source>
</reference>
<keyword evidence="1" id="KW-0614">Plasmid</keyword>
<protein>
    <submittedName>
        <fullName evidence="1">Uncharacterized protein</fullName>
    </submittedName>
</protein>
<sequence>MLSREECERSSQGKKVADGRCGRTIEAKPVSDQTCLIEPAEGVAYDSGGRNLVMALAVRCPGRTARPRSRSPVSKA</sequence>
<proteinExistence type="predicted"/>
<organism evidence="1 2">
    <name type="scientific">Rhizobium leguminosarum</name>
    <dbReference type="NCBI Taxonomy" id="384"/>
    <lineage>
        <taxon>Bacteria</taxon>
        <taxon>Pseudomonadati</taxon>
        <taxon>Pseudomonadota</taxon>
        <taxon>Alphaproteobacteria</taxon>
        <taxon>Hyphomicrobiales</taxon>
        <taxon>Rhizobiaceae</taxon>
        <taxon>Rhizobium/Agrobacterium group</taxon>
        <taxon>Rhizobium</taxon>
    </lineage>
</organism>
<dbReference type="EMBL" id="CP025015">
    <property type="protein sequence ID" value="AUW47676.1"/>
    <property type="molecule type" value="Genomic_DNA"/>
</dbReference>
<name>A0A2K9ZHC5_RHILE</name>
<accession>A0A2K9ZHC5</accession>
<evidence type="ECO:0000313" key="1">
    <source>
        <dbReference type="EMBL" id="AUW47676.1"/>
    </source>
</evidence>
<geneLocation type="plasmid" evidence="2">
    <name>prln3</name>
</geneLocation>
<evidence type="ECO:0000313" key="2">
    <source>
        <dbReference type="Proteomes" id="UP000238523"/>
    </source>
</evidence>
<dbReference type="Proteomes" id="UP000238523">
    <property type="component" value="Plasmid pRLN3"/>
</dbReference>